<dbReference type="OrthoDB" id="6253710at2759"/>
<gene>
    <name evidence="2" type="ORF">TTAC_LOCUS8063</name>
</gene>
<evidence type="ECO:0000313" key="4">
    <source>
        <dbReference type="WBParaSite" id="TTAC_0000807801-mRNA-1"/>
    </source>
</evidence>
<evidence type="ECO:0000313" key="3">
    <source>
        <dbReference type="Proteomes" id="UP000274429"/>
    </source>
</evidence>
<accession>A0A0R3X3X6</accession>
<sequence length="283" mass="32155">MANSGSRYDSGGVTTIATHKHRLISLLANQTARLGGHNQSQFGNRWLTQDLDFSPAYPQTCYVQALSAMSRRDEACCEKAAENAFLLNWTRDRLRRTTQKLRRTMITTADWPPPRVIFNSEVSTTHDRDEDKTTAWFLPCCFQGCRNRSPEVEDSKGTRLSQMLMGTYKKENSVKCKNLMLRTGPDGSLICPDHVDVSMLIEGFREFERRFQYGTLMPFANVLPSINPARHEVSQKAKDGEINEQISGSSDLKDEGKNKKGKTDRVFQESYQDVLVVQDICEE</sequence>
<name>A0A0R3X3X6_HYDTA</name>
<dbReference type="Proteomes" id="UP000274429">
    <property type="component" value="Unassembled WGS sequence"/>
</dbReference>
<feature type="region of interest" description="Disordered" evidence="1">
    <location>
        <begin position="231"/>
        <end position="264"/>
    </location>
</feature>
<organism evidence="4">
    <name type="scientific">Hydatigena taeniaeformis</name>
    <name type="common">Feline tapeworm</name>
    <name type="synonym">Taenia taeniaeformis</name>
    <dbReference type="NCBI Taxonomy" id="6205"/>
    <lineage>
        <taxon>Eukaryota</taxon>
        <taxon>Metazoa</taxon>
        <taxon>Spiralia</taxon>
        <taxon>Lophotrochozoa</taxon>
        <taxon>Platyhelminthes</taxon>
        <taxon>Cestoda</taxon>
        <taxon>Eucestoda</taxon>
        <taxon>Cyclophyllidea</taxon>
        <taxon>Taeniidae</taxon>
        <taxon>Hydatigera</taxon>
    </lineage>
</organism>
<proteinExistence type="predicted"/>
<dbReference type="WBParaSite" id="TTAC_0000807801-mRNA-1">
    <property type="protein sequence ID" value="TTAC_0000807801-mRNA-1"/>
    <property type="gene ID" value="TTAC_0000807801"/>
</dbReference>
<dbReference type="AlphaFoldDB" id="A0A0R3X3X6"/>
<reference evidence="2 3" key="2">
    <citation type="submission" date="2018-11" db="EMBL/GenBank/DDBJ databases">
        <authorList>
            <consortium name="Pathogen Informatics"/>
        </authorList>
    </citation>
    <scope>NUCLEOTIDE SEQUENCE [LARGE SCALE GENOMIC DNA]</scope>
</reference>
<evidence type="ECO:0000256" key="1">
    <source>
        <dbReference type="SAM" id="MobiDB-lite"/>
    </source>
</evidence>
<feature type="compositionally biased region" description="Basic and acidic residues" evidence="1">
    <location>
        <begin position="231"/>
        <end position="241"/>
    </location>
</feature>
<feature type="compositionally biased region" description="Basic and acidic residues" evidence="1">
    <location>
        <begin position="251"/>
        <end position="264"/>
    </location>
</feature>
<protein>
    <submittedName>
        <fullName evidence="4">PAP-associated domain-containing protein</fullName>
    </submittedName>
</protein>
<evidence type="ECO:0000313" key="2">
    <source>
        <dbReference type="EMBL" id="VDM32555.1"/>
    </source>
</evidence>
<dbReference type="EMBL" id="UYWX01020439">
    <property type="protein sequence ID" value="VDM32555.1"/>
    <property type="molecule type" value="Genomic_DNA"/>
</dbReference>
<reference evidence="4" key="1">
    <citation type="submission" date="2017-02" db="UniProtKB">
        <authorList>
            <consortium name="WormBaseParasite"/>
        </authorList>
    </citation>
    <scope>IDENTIFICATION</scope>
</reference>
<keyword evidence="3" id="KW-1185">Reference proteome</keyword>